<proteinExistence type="predicted"/>
<name>A0AAE1ARM0_9GAST</name>
<organism evidence="2 3">
    <name type="scientific">Elysia crispata</name>
    <name type="common">lettuce slug</name>
    <dbReference type="NCBI Taxonomy" id="231223"/>
    <lineage>
        <taxon>Eukaryota</taxon>
        <taxon>Metazoa</taxon>
        <taxon>Spiralia</taxon>
        <taxon>Lophotrochozoa</taxon>
        <taxon>Mollusca</taxon>
        <taxon>Gastropoda</taxon>
        <taxon>Heterobranchia</taxon>
        <taxon>Euthyneura</taxon>
        <taxon>Panpulmonata</taxon>
        <taxon>Sacoglossa</taxon>
        <taxon>Placobranchoidea</taxon>
        <taxon>Plakobranchidae</taxon>
        <taxon>Elysia</taxon>
    </lineage>
</organism>
<dbReference type="EMBL" id="JAWDGP010001372">
    <property type="protein sequence ID" value="KAK3792475.1"/>
    <property type="molecule type" value="Genomic_DNA"/>
</dbReference>
<evidence type="ECO:0000256" key="1">
    <source>
        <dbReference type="SAM" id="MobiDB-lite"/>
    </source>
</evidence>
<feature type="compositionally biased region" description="Polar residues" evidence="1">
    <location>
        <begin position="74"/>
        <end position="118"/>
    </location>
</feature>
<evidence type="ECO:0000313" key="3">
    <source>
        <dbReference type="Proteomes" id="UP001283361"/>
    </source>
</evidence>
<feature type="region of interest" description="Disordered" evidence="1">
    <location>
        <begin position="41"/>
        <end position="153"/>
    </location>
</feature>
<reference evidence="2" key="1">
    <citation type="journal article" date="2023" name="G3 (Bethesda)">
        <title>A reference genome for the long-term kleptoplast-retaining sea slug Elysia crispata morphotype clarki.</title>
        <authorList>
            <person name="Eastman K.E."/>
            <person name="Pendleton A.L."/>
            <person name="Shaikh M.A."/>
            <person name="Suttiyut T."/>
            <person name="Ogas R."/>
            <person name="Tomko P."/>
            <person name="Gavelis G."/>
            <person name="Widhalm J.R."/>
            <person name="Wisecaver J.H."/>
        </authorList>
    </citation>
    <scope>NUCLEOTIDE SEQUENCE</scope>
    <source>
        <strain evidence="2">ECLA1</strain>
    </source>
</reference>
<dbReference type="AlphaFoldDB" id="A0AAE1ARM0"/>
<gene>
    <name evidence="2" type="ORF">RRG08_049174</name>
</gene>
<keyword evidence="3" id="KW-1185">Reference proteome</keyword>
<feature type="compositionally biased region" description="Polar residues" evidence="1">
    <location>
        <begin position="126"/>
        <end position="153"/>
    </location>
</feature>
<feature type="compositionally biased region" description="Basic and acidic residues" evidence="1">
    <location>
        <begin position="55"/>
        <end position="67"/>
    </location>
</feature>
<accession>A0AAE1ARM0</accession>
<protein>
    <submittedName>
        <fullName evidence="2">Uncharacterized protein</fullName>
    </submittedName>
</protein>
<evidence type="ECO:0000313" key="2">
    <source>
        <dbReference type="EMBL" id="KAK3792475.1"/>
    </source>
</evidence>
<sequence length="153" mass="16711">MLMWNNTFRSENFVKSKCPVSALNVCKTECFIFYHSNAFGRQNPDLGDQGPTSSRKHETKVGEKQQTEEPSPAHSATDTGRNNGRLSHSATHTGRNNVRLSHSATDTGRNNGRLSHSATHPGLNNGRLSHSATDTGRNNGRLSHSATDTGRNN</sequence>
<comment type="caution">
    <text evidence="2">The sequence shown here is derived from an EMBL/GenBank/DDBJ whole genome shotgun (WGS) entry which is preliminary data.</text>
</comment>
<dbReference type="Proteomes" id="UP001283361">
    <property type="component" value="Unassembled WGS sequence"/>
</dbReference>